<dbReference type="OrthoDB" id="1888931at2759"/>
<dbReference type="FunFam" id="3.40.50.720:FF:000084">
    <property type="entry name" value="Short-chain dehydrogenase reductase"/>
    <property type="match status" value="1"/>
</dbReference>
<comment type="pathway">
    <text evidence="5">Amino-acid metabolism.</text>
</comment>
<comment type="similarity">
    <text evidence="2">Belongs to the short-chain dehydrogenases/reductases (SDR) family.</text>
</comment>
<proteinExistence type="inferred from homology"/>
<dbReference type="PANTHER" id="PTHR43477">
    <property type="entry name" value="DIHYDROANTICAPSIN 7-DEHYDROGENASE"/>
    <property type="match status" value="1"/>
</dbReference>
<dbReference type="SUPFAM" id="SSF51735">
    <property type="entry name" value="NAD(P)-binding Rossmann-fold domains"/>
    <property type="match status" value="1"/>
</dbReference>
<evidence type="ECO:0000256" key="2">
    <source>
        <dbReference type="ARBA" id="ARBA00006484"/>
    </source>
</evidence>
<evidence type="ECO:0000256" key="10">
    <source>
        <dbReference type="ARBA" id="ARBA00042309"/>
    </source>
</evidence>
<dbReference type="PRINTS" id="PR00080">
    <property type="entry name" value="SDRFAMILY"/>
</dbReference>
<name>A0A7R8X4L9_9CRUS</name>
<dbReference type="GO" id="GO:0016617">
    <property type="term" value="F:4-oxoproline reductase activity"/>
    <property type="evidence" value="ECO:0007669"/>
    <property type="project" value="UniProtKB-EC"/>
</dbReference>
<dbReference type="PRINTS" id="PR00081">
    <property type="entry name" value="GDHRDH"/>
</dbReference>
<evidence type="ECO:0000313" key="16">
    <source>
        <dbReference type="Proteomes" id="UP000677054"/>
    </source>
</evidence>
<evidence type="ECO:0000256" key="6">
    <source>
        <dbReference type="ARBA" id="ARBA00038956"/>
    </source>
</evidence>
<evidence type="ECO:0000256" key="13">
    <source>
        <dbReference type="ARBA" id="ARBA00043199"/>
    </source>
</evidence>
<dbReference type="EC" id="1.1.1.30" evidence="7"/>
<evidence type="ECO:0000256" key="8">
    <source>
        <dbReference type="ARBA" id="ARBA00039194"/>
    </source>
</evidence>
<dbReference type="InterPro" id="IPR036291">
    <property type="entry name" value="NAD(P)-bd_dom_sf"/>
</dbReference>
<protein>
    <recommendedName>
        <fullName evidence="8">Dehydrogenase/reductase SDR family member 6</fullName>
        <ecNumber evidence="6">1.1.1.104</ecNumber>
        <ecNumber evidence="7">1.1.1.30</ecNumber>
    </recommendedName>
    <alternativeName>
        <fullName evidence="12">(R)-beta-hydroxybutyrate dehydrogenase</fullName>
    </alternativeName>
    <alternativeName>
        <fullName evidence="10">3-hydroxybutyrate dehydrogenase type 2</fullName>
    </alternativeName>
    <alternativeName>
        <fullName evidence="13">4-oxo-L-proline reductase</fullName>
    </alternativeName>
    <alternativeName>
        <fullName evidence="11">Oxidoreductase UCPA</fullName>
    </alternativeName>
    <alternativeName>
        <fullName evidence="9">Short chain dehydrogenase/reductase family 15C member 1</fullName>
    </alternativeName>
</protein>
<comment type="catalytic activity">
    <reaction evidence="14">
        <text>(R)-3-hydroxybutanoate + NAD(+) = acetoacetate + NADH + H(+)</text>
        <dbReference type="Rhea" id="RHEA:20521"/>
        <dbReference type="ChEBI" id="CHEBI:10983"/>
        <dbReference type="ChEBI" id="CHEBI:13705"/>
        <dbReference type="ChEBI" id="CHEBI:15378"/>
        <dbReference type="ChEBI" id="CHEBI:57540"/>
        <dbReference type="ChEBI" id="CHEBI:57945"/>
        <dbReference type="EC" id="1.1.1.30"/>
    </reaction>
</comment>
<dbReference type="AlphaFoldDB" id="A0A7R8X4L9"/>
<dbReference type="Pfam" id="PF13561">
    <property type="entry name" value="adh_short_C2"/>
    <property type="match status" value="1"/>
</dbReference>
<dbReference type="EMBL" id="LR899818">
    <property type="protein sequence ID" value="CAD7242669.1"/>
    <property type="molecule type" value="Genomic_DNA"/>
</dbReference>
<sequence>MYRQTLEGKTAIVTGVAKGIGRAIAERYCDEGAQVYGIDMDEAGLKTIDKPGFVPVVLDLRDSAAVKDWVKTIPRVDILVNNAAWIAHKAHRLLDVDEEEWDEFFEGNVKIIFTMCKAVMPGMIEAGGGVIINMGSCVVRGWPRRGVYTATKGAVLGLTTGIAIDYLRQGIRCNAVCPGPVETETFAQIGRGTPAWHHWMENAGRITQPSEVAGLCVYLASDDAKTLTGEEIHINSGTLYNFQNEGTH</sequence>
<evidence type="ECO:0000256" key="7">
    <source>
        <dbReference type="ARBA" id="ARBA00038959"/>
    </source>
</evidence>
<keyword evidence="16" id="KW-1185">Reference proteome</keyword>
<dbReference type="EMBL" id="CAJPEV010000301">
    <property type="protein sequence ID" value="CAG0883689.1"/>
    <property type="molecule type" value="Genomic_DNA"/>
</dbReference>
<dbReference type="GO" id="GO:0003858">
    <property type="term" value="F:3-hydroxybutyrate dehydrogenase activity"/>
    <property type="evidence" value="ECO:0007669"/>
    <property type="project" value="UniProtKB-EC"/>
</dbReference>
<evidence type="ECO:0000256" key="5">
    <source>
        <dbReference type="ARBA" id="ARBA00034698"/>
    </source>
</evidence>
<dbReference type="InterPro" id="IPR002347">
    <property type="entry name" value="SDR_fam"/>
</dbReference>
<dbReference type="PANTHER" id="PTHR43477:SF4">
    <property type="entry name" value="DEHYDROGENASE_REDUCTASE SDR FAMILY MEMBER 6"/>
    <property type="match status" value="1"/>
</dbReference>
<keyword evidence="4" id="KW-0520">NAD</keyword>
<dbReference type="Proteomes" id="UP000677054">
    <property type="component" value="Unassembled WGS sequence"/>
</dbReference>
<gene>
    <name evidence="15" type="ORF">DSTB1V02_LOCUS2622</name>
</gene>
<accession>A0A7R8X4L9</accession>
<comment type="pathway">
    <text evidence="1">Siderophore biosynthesis.</text>
</comment>
<evidence type="ECO:0000256" key="3">
    <source>
        <dbReference type="ARBA" id="ARBA00023002"/>
    </source>
</evidence>
<evidence type="ECO:0000256" key="12">
    <source>
        <dbReference type="ARBA" id="ARBA00043083"/>
    </source>
</evidence>
<evidence type="ECO:0000256" key="4">
    <source>
        <dbReference type="ARBA" id="ARBA00023027"/>
    </source>
</evidence>
<evidence type="ECO:0000256" key="9">
    <source>
        <dbReference type="ARBA" id="ARBA00041727"/>
    </source>
</evidence>
<dbReference type="Gene3D" id="3.40.50.720">
    <property type="entry name" value="NAD(P)-binding Rossmann-like Domain"/>
    <property type="match status" value="1"/>
</dbReference>
<evidence type="ECO:0000313" key="15">
    <source>
        <dbReference type="EMBL" id="CAD7242669.1"/>
    </source>
</evidence>
<keyword evidence="3" id="KW-0560">Oxidoreductase</keyword>
<reference evidence="15" key="1">
    <citation type="submission" date="2020-11" db="EMBL/GenBank/DDBJ databases">
        <authorList>
            <person name="Tran Van P."/>
        </authorList>
    </citation>
    <scope>NUCLEOTIDE SEQUENCE</scope>
</reference>
<dbReference type="EC" id="1.1.1.104" evidence="6"/>
<evidence type="ECO:0000256" key="14">
    <source>
        <dbReference type="ARBA" id="ARBA00049550"/>
    </source>
</evidence>
<evidence type="ECO:0000256" key="11">
    <source>
        <dbReference type="ARBA" id="ARBA00042565"/>
    </source>
</evidence>
<dbReference type="InterPro" id="IPR051122">
    <property type="entry name" value="SDR_DHRS6-like"/>
</dbReference>
<organism evidence="15">
    <name type="scientific">Darwinula stevensoni</name>
    <dbReference type="NCBI Taxonomy" id="69355"/>
    <lineage>
        <taxon>Eukaryota</taxon>
        <taxon>Metazoa</taxon>
        <taxon>Ecdysozoa</taxon>
        <taxon>Arthropoda</taxon>
        <taxon>Crustacea</taxon>
        <taxon>Oligostraca</taxon>
        <taxon>Ostracoda</taxon>
        <taxon>Podocopa</taxon>
        <taxon>Podocopida</taxon>
        <taxon>Darwinulocopina</taxon>
        <taxon>Darwinuloidea</taxon>
        <taxon>Darwinulidae</taxon>
        <taxon>Darwinula</taxon>
    </lineage>
</organism>
<evidence type="ECO:0000256" key="1">
    <source>
        <dbReference type="ARBA" id="ARBA00004924"/>
    </source>
</evidence>